<protein>
    <recommendedName>
        <fullName evidence="3">NAD(P)-binding protein</fullName>
    </recommendedName>
</protein>
<dbReference type="GO" id="GO:0016616">
    <property type="term" value="F:oxidoreductase activity, acting on the CH-OH group of donors, NAD or NADP as acceptor"/>
    <property type="evidence" value="ECO:0007669"/>
    <property type="project" value="TreeGrafter"/>
</dbReference>
<proteinExistence type="predicted"/>
<sequence length="191" mass="20455">MFVVLISGANKGIGEGFVKKYLLRPDTTVIGTVRNLNAQDSQALTSLPVASGSKVILVKIESASETDPKHAMNNLSIFGITHIDTVIANAGVFKIAAFQKVSEMKTSDLMEHVDVNAAGVVRLFQATLPLLQKAKKPIFMVISSGVATIAGMEHVPFPVSSYGASKAAINFLLRRIHFEQPELIAFAVHPG</sequence>
<dbReference type="InterPro" id="IPR002347">
    <property type="entry name" value="SDR_fam"/>
</dbReference>
<dbReference type="PANTHER" id="PTHR45458:SF3">
    <property type="entry name" value="CHAIN DEHYDROGENASE (ATSC), PUTATIVE-RELATED"/>
    <property type="match status" value="1"/>
</dbReference>
<dbReference type="InterPro" id="IPR052184">
    <property type="entry name" value="SDR_enzymes"/>
</dbReference>
<comment type="caution">
    <text evidence="1">The sequence shown here is derived from an EMBL/GenBank/DDBJ whole genome shotgun (WGS) entry which is preliminary data.</text>
</comment>
<accession>A0A8H3FE57</accession>
<dbReference type="InterPro" id="IPR036291">
    <property type="entry name" value="NAD(P)-bd_dom_sf"/>
</dbReference>
<dbReference type="OrthoDB" id="9876299at2759"/>
<dbReference type="Proteomes" id="UP000664534">
    <property type="component" value="Unassembled WGS sequence"/>
</dbReference>
<evidence type="ECO:0008006" key="3">
    <source>
        <dbReference type="Google" id="ProtNLM"/>
    </source>
</evidence>
<dbReference type="EMBL" id="CAJPDT010000022">
    <property type="protein sequence ID" value="CAF9919206.1"/>
    <property type="molecule type" value="Genomic_DNA"/>
</dbReference>
<dbReference type="AlphaFoldDB" id="A0A8H3FE57"/>
<evidence type="ECO:0000313" key="2">
    <source>
        <dbReference type="Proteomes" id="UP000664534"/>
    </source>
</evidence>
<reference evidence="1" key="1">
    <citation type="submission" date="2021-03" db="EMBL/GenBank/DDBJ databases">
        <authorList>
            <person name="Tagirdzhanova G."/>
        </authorList>
    </citation>
    <scope>NUCLEOTIDE SEQUENCE</scope>
</reference>
<gene>
    <name evidence="1" type="ORF">IMSHALPRED_004553</name>
</gene>
<dbReference type="Gene3D" id="3.40.50.720">
    <property type="entry name" value="NAD(P)-binding Rossmann-like Domain"/>
    <property type="match status" value="1"/>
</dbReference>
<dbReference type="PRINTS" id="PR00081">
    <property type="entry name" value="GDHRDH"/>
</dbReference>
<dbReference type="SUPFAM" id="SSF51735">
    <property type="entry name" value="NAD(P)-binding Rossmann-fold domains"/>
    <property type="match status" value="1"/>
</dbReference>
<keyword evidence="2" id="KW-1185">Reference proteome</keyword>
<organism evidence="1 2">
    <name type="scientific">Imshaugia aleurites</name>
    <dbReference type="NCBI Taxonomy" id="172621"/>
    <lineage>
        <taxon>Eukaryota</taxon>
        <taxon>Fungi</taxon>
        <taxon>Dikarya</taxon>
        <taxon>Ascomycota</taxon>
        <taxon>Pezizomycotina</taxon>
        <taxon>Lecanoromycetes</taxon>
        <taxon>OSLEUM clade</taxon>
        <taxon>Lecanoromycetidae</taxon>
        <taxon>Lecanorales</taxon>
        <taxon>Lecanorineae</taxon>
        <taxon>Parmeliaceae</taxon>
        <taxon>Imshaugia</taxon>
    </lineage>
</organism>
<dbReference type="PANTHER" id="PTHR45458">
    <property type="entry name" value="SHORT-CHAIN DEHYDROGENASE/REDUCTASE SDR"/>
    <property type="match status" value="1"/>
</dbReference>
<name>A0A8H3FE57_9LECA</name>
<evidence type="ECO:0000313" key="1">
    <source>
        <dbReference type="EMBL" id="CAF9919206.1"/>
    </source>
</evidence>
<dbReference type="Pfam" id="PF00106">
    <property type="entry name" value="adh_short"/>
    <property type="match status" value="1"/>
</dbReference>